<comment type="subcellular location">
    <subcellularLocation>
        <location evidence="1">Nucleus</location>
    </subcellularLocation>
</comment>
<name>A0A7K7YAY9_THRLU</name>
<dbReference type="EMBL" id="VZTB01004231">
    <property type="protein sequence ID" value="NXA74419.1"/>
    <property type="molecule type" value="Genomic_DNA"/>
</dbReference>
<gene>
    <name evidence="11" type="primary">Ncaph2</name>
    <name evidence="11" type="ORF">THRLUD_R10180</name>
</gene>
<dbReference type="Pfam" id="PF16869">
    <property type="entry name" value="CNDH2_M"/>
    <property type="match status" value="1"/>
</dbReference>
<keyword evidence="5" id="KW-0539">Nucleus</keyword>
<feature type="compositionally biased region" description="Basic and acidic residues" evidence="7">
    <location>
        <begin position="98"/>
        <end position="115"/>
    </location>
</feature>
<evidence type="ECO:0000313" key="12">
    <source>
        <dbReference type="Proteomes" id="UP000558509"/>
    </source>
</evidence>
<feature type="non-terminal residue" evidence="11">
    <location>
        <position position="1"/>
    </location>
</feature>
<evidence type="ECO:0000256" key="5">
    <source>
        <dbReference type="ARBA" id="ARBA00023242"/>
    </source>
</evidence>
<dbReference type="Pfam" id="PF16858">
    <property type="entry name" value="CNDH2_C"/>
    <property type="match status" value="1"/>
</dbReference>
<keyword evidence="12" id="KW-1185">Reference proteome</keyword>
<comment type="caution">
    <text evidence="11">The sequence shown here is derived from an EMBL/GenBank/DDBJ whole genome shotgun (WGS) entry which is preliminary data.</text>
</comment>
<dbReference type="GO" id="GO:0010032">
    <property type="term" value="P:meiotic chromosome condensation"/>
    <property type="evidence" value="ECO:0007669"/>
    <property type="project" value="TreeGrafter"/>
</dbReference>
<evidence type="ECO:0000256" key="1">
    <source>
        <dbReference type="ARBA" id="ARBA00004123"/>
    </source>
</evidence>
<protein>
    <recommendedName>
        <fullName evidence="3">Condensin-2 complex subunit H2</fullName>
    </recommendedName>
    <alternativeName>
        <fullName evidence="6">Non-SMC condensin II complex subunit H2</fullName>
    </alternativeName>
</protein>
<dbReference type="GO" id="GO:0005634">
    <property type="term" value="C:nucleus"/>
    <property type="evidence" value="ECO:0007669"/>
    <property type="project" value="UniProtKB-SubCell"/>
</dbReference>
<feature type="region of interest" description="Disordered" evidence="7">
    <location>
        <begin position="94"/>
        <end position="119"/>
    </location>
</feature>
<feature type="compositionally biased region" description="Acidic residues" evidence="7">
    <location>
        <begin position="448"/>
        <end position="482"/>
    </location>
</feature>
<comment type="similarity">
    <text evidence="2">Belongs to the CND2 H2 (condensin-2 subunit 2) family.</text>
</comment>
<feature type="region of interest" description="Disordered" evidence="7">
    <location>
        <begin position="447"/>
        <end position="491"/>
    </location>
</feature>
<dbReference type="InterPro" id="IPR031739">
    <property type="entry name" value="Ncaph2"/>
</dbReference>
<feature type="non-terminal residue" evidence="11">
    <location>
        <position position="535"/>
    </location>
</feature>
<accession>A0A7K7YAY9</accession>
<dbReference type="PANTHER" id="PTHR14324:SF3">
    <property type="entry name" value="CONDENSIN-2 COMPLEX SUBUNIT H2"/>
    <property type="match status" value="1"/>
</dbReference>
<evidence type="ECO:0000256" key="7">
    <source>
        <dbReference type="SAM" id="MobiDB-lite"/>
    </source>
</evidence>
<dbReference type="InterPro" id="IPR031737">
    <property type="entry name" value="CNDH2_C"/>
</dbReference>
<organism evidence="11 12">
    <name type="scientific">Thryothorus ludovicianus</name>
    <name type="common">Carolina wren</name>
    <name type="synonym">Sylvia ludoviciana</name>
    <dbReference type="NCBI Taxonomy" id="74200"/>
    <lineage>
        <taxon>Eukaryota</taxon>
        <taxon>Metazoa</taxon>
        <taxon>Chordata</taxon>
        <taxon>Craniata</taxon>
        <taxon>Vertebrata</taxon>
        <taxon>Euteleostomi</taxon>
        <taxon>Archelosauria</taxon>
        <taxon>Archosauria</taxon>
        <taxon>Dinosauria</taxon>
        <taxon>Saurischia</taxon>
        <taxon>Theropoda</taxon>
        <taxon>Coelurosauria</taxon>
        <taxon>Aves</taxon>
        <taxon>Neognathae</taxon>
        <taxon>Neoaves</taxon>
        <taxon>Telluraves</taxon>
        <taxon>Australaves</taxon>
        <taxon>Passeriformes</taxon>
        <taxon>Certhiidae</taxon>
        <taxon>Troglodytinae</taxon>
        <taxon>Thryothorus</taxon>
    </lineage>
</organism>
<evidence type="ECO:0000256" key="4">
    <source>
        <dbReference type="ARBA" id="ARBA00023067"/>
    </source>
</evidence>
<evidence type="ECO:0000259" key="10">
    <source>
        <dbReference type="Pfam" id="PF16869"/>
    </source>
</evidence>
<evidence type="ECO:0000256" key="2">
    <source>
        <dbReference type="ARBA" id="ARBA00007844"/>
    </source>
</evidence>
<dbReference type="PANTHER" id="PTHR14324">
    <property type="entry name" value="CONDENSIN-2 COMPLEX SUBUNIT H2"/>
    <property type="match status" value="1"/>
</dbReference>
<sequence length="535" mass="60579">MEEVDSRFLHLLQPIRDLTENWQVDVASQLGEYLDELDQICISFDNGKTTMNFMEAALLIQGSACVYSRKVEYLYMLVYQALDLISNKKREKLPLGPENRDGDATFAQREEDVRRGPCSRGSLPAGVTLVGFSQQFLSLDDTSEPSQACMGRRRDQQPAAVHILPLMPMSLVPPDEEEKKDKPLLSQRGEVLASRRDFRMNTSVPHASGAFLLDLDELSLSLLQQEQPLGTATGTGGTLGCLCHRHCHRQELTWPCPLAAAPGPGAAERASADLGTALPQALSFSEEAEPDDDDVPEALGVDMEVTPAPKEHIQAQRSTPQPRGYVLRERAPIQHPKSHSKEEPNPWQSLDPFEESEEKPFRKGRPFQVPPGLDDIVGNKRKKRGPRKLQDFARWFSAAYNVTEVRKSRRRGPTFADLELLYWQQYKERLAAHRQLQSWREPLKEPELELELEQECGTDSEEGEDGFAEHEDMEPEAPEELGEGSLDTPEPSYAELVRRNVELFMASSQKFTQETELSQRIRLWEERLEPLLQEQ</sequence>
<evidence type="ECO:0000259" key="9">
    <source>
        <dbReference type="Pfam" id="PF16858"/>
    </source>
</evidence>
<evidence type="ECO:0000313" key="11">
    <source>
        <dbReference type="EMBL" id="NXA74419.1"/>
    </source>
</evidence>
<feature type="domain" description="Condensin II complex subunit H2 middle" evidence="10">
    <location>
        <begin position="167"/>
        <end position="221"/>
    </location>
</feature>
<dbReference type="InterPro" id="IPR009378">
    <property type="entry name" value="H2_N"/>
</dbReference>
<feature type="region of interest" description="Disordered" evidence="7">
    <location>
        <begin position="330"/>
        <end position="385"/>
    </location>
</feature>
<evidence type="ECO:0000256" key="6">
    <source>
        <dbReference type="ARBA" id="ARBA00030479"/>
    </source>
</evidence>
<evidence type="ECO:0000256" key="3">
    <source>
        <dbReference type="ARBA" id="ARBA00016903"/>
    </source>
</evidence>
<dbReference type="AlphaFoldDB" id="A0A7K7YAY9"/>
<keyword evidence="4" id="KW-0226">DNA condensation</keyword>
<reference evidence="11 12" key="1">
    <citation type="submission" date="2019-09" db="EMBL/GenBank/DDBJ databases">
        <title>Bird 10,000 Genomes (B10K) Project - Family phase.</title>
        <authorList>
            <person name="Zhang G."/>
        </authorList>
    </citation>
    <scope>NUCLEOTIDE SEQUENCE [LARGE SCALE GENOMIC DNA]</scope>
    <source>
        <strain evidence="11">B10K-DU-001-68</strain>
        <tissue evidence="11">Muscle</tissue>
    </source>
</reference>
<feature type="domain" description="Condensin II complex subunit H2 N-terminal" evidence="8">
    <location>
        <begin position="6"/>
        <end position="111"/>
    </location>
</feature>
<evidence type="ECO:0000259" key="8">
    <source>
        <dbReference type="Pfam" id="PF06278"/>
    </source>
</evidence>
<dbReference type="Pfam" id="PF06278">
    <property type="entry name" value="CNDH2_N"/>
    <property type="match status" value="1"/>
</dbReference>
<dbReference type="InterPro" id="IPR031719">
    <property type="entry name" value="H2_M"/>
</dbReference>
<dbReference type="GO" id="GO:0000796">
    <property type="term" value="C:condensin complex"/>
    <property type="evidence" value="ECO:0007669"/>
    <property type="project" value="TreeGrafter"/>
</dbReference>
<dbReference type="GO" id="GO:0051306">
    <property type="term" value="P:mitotic sister chromatid separation"/>
    <property type="evidence" value="ECO:0007669"/>
    <property type="project" value="TreeGrafter"/>
</dbReference>
<proteinExistence type="inferred from homology"/>
<dbReference type="Proteomes" id="UP000558509">
    <property type="component" value="Unassembled WGS sequence"/>
</dbReference>
<dbReference type="GO" id="GO:0003682">
    <property type="term" value="F:chromatin binding"/>
    <property type="evidence" value="ECO:0007669"/>
    <property type="project" value="TreeGrafter"/>
</dbReference>
<feature type="domain" description="Condensin-2 complex subunit H2 C-terminal" evidence="9">
    <location>
        <begin position="492"/>
        <end position="535"/>
    </location>
</feature>